<comment type="similarity">
    <text evidence="2">Belongs to the CD225/Dispanin family.</text>
</comment>
<organism evidence="8 9">
    <name type="scientific">Acropora cervicornis</name>
    <name type="common">Staghorn coral</name>
    <dbReference type="NCBI Taxonomy" id="6130"/>
    <lineage>
        <taxon>Eukaryota</taxon>
        <taxon>Metazoa</taxon>
        <taxon>Cnidaria</taxon>
        <taxon>Anthozoa</taxon>
        <taxon>Hexacorallia</taxon>
        <taxon>Scleractinia</taxon>
        <taxon>Astrocoeniina</taxon>
        <taxon>Acroporidae</taxon>
        <taxon>Acropora</taxon>
    </lineage>
</organism>
<feature type="transmembrane region" description="Helical" evidence="7">
    <location>
        <begin position="188"/>
        <end position="210"/>
    </location>
</feature>
<dbReference type="PANTHER" id="PTHR14948">
    <property type="entry name" value="NG5"/>
    <property type="match status" value="1"/>
</dbReference>
<evidence type="ECO:0000313" key="8">
    <source>
        <dbReference type="EMBL" id="KAK2572635.1"/>
    </source>
</evidence>
<keyword evidence="9" id="KW-1185">Reference proteome</keyword>
<proteinExistence type="inferred from homology"/>
<feature type="region of interest" description="Disordered" evidence="6">
    <location>
        <begin position="58"/>
        <end position="91"/>
    </location>
</feature>
<evidence type="ECO:0000256" key="3">
    <source>
        <dbReference type="ARBA" id="ARBA00022692"/>
    </source>
</evidence>
<accession>A0AAD9R4G4</accession>
<evidence type="ECO:0000256" key="2">
    <source>
        <dbReference type="ARBA" id="ARBA00006843"/>
    </source>
</evidence>
<evidence type="ECO:0000256" key="1">
    <source>
        <dbReference type="ARBA" id="ARBA00004370"/>
    </source>
</evidence>
<keyword evidence="4 7" id="KW-1133">Transmembrane helix</keyword>
<dbReference type="EMBL" id="JARQWQ010000003">
    <property type="protein sequence ID" value="KAK2572635.1"/>
    <property type="molecule type" value="Genomic_DNA"/>
</dbReference>
<dbReference type="Proteomes" id="UP001249851">
    <property type="component" value="Unassembled WGS sequence"/>
</dbReference>
<keyword evidence="5 7" id="KW-0472">Membrane</keyword>
<dbReference type="Pfam" id="PF04505">
    <property type="entry name" value="CD225"/>
    <property type="match status" value="1"/>
</dbReference>
<dbReference type="InterPro" id="IPR051423">
    <property type="entry name" value="CD225/Dispanin"/>
</dbReference>
<reference evidence="8" key="1">
    <citation type="journal article" date="2023" name="G3 (Bethesda)">
        <title>Whole genome assembly and annotation of the endangered Caribbean coral Acropora cervicornis.</title>
        <authorList>
            <person name="Selwyn J.D."/>
            <person name="Vollmer S.V."/>
        </authorList>
    </citation>
    <scope>NUCLEOTIDE SEQUENCE</scope>
    <source>
        <strain evidence="8">K2</strain>
    </source>
</reference>
<dbReference type="AlphaFoldDB" id="A0AAD9R4G4"/>
<protein>
    <submittedName>
        <fullName evidence="8">Uncharacterized protein</fullName>
    </submittedName>
</protein>
<evidence type="ECO:0000256" key="4">
    <source>
        <dbReference type="ARBA" id="ARBA00022989"/>
    </source>
</evidence>
<reference evidence="8" key="2">
    <citation type="journal article" date="2023" name="Science">
        <title>Genomic signatures of disease resistance in endangered staghorn corals.</title>
        <authorList>
            <person name="Vollmer S.V."/>
            <person name="Selwyn J.D."/>
            <person name="Despard B.A."/>
            <person name="Roesel C.L."/>
        </authorList>
    </citation>
    <scope>NUCLEOTIDE SEQUENCE</scope>
    <source>
        <strain evidence="8">K2</strain>
    </source>
</reference>
<evidence type="ECO:0000313" key="9">
    <source>
        <dbReference type="Proteomes" id="UP001249851"/>
    </source>
</evidence>
<feature type="compositionally biased region" description="Polar residues" evidence="6">
    <location>
        <begin position="78"/>
        <end position="88"/>
    </location>
</feature>
<keyword evidence="3 7" id="KW-0812">Transmembrane</keyword>
<feature type="transmembrane region" description="Helical" evidence="7">
    <location>
        <begin position="143"/>
        <end position="167"/>
    </location>
</feature>
<evidence type="ECO:0000256" key="7">
    <source>
        <dbReference type="SAM" id="Phobius"/>
    </source>
</evidence>
<evidence type="ECO:0000256" key="5">
    <source>
        <dbReference type="ARBA" id="ARBA00023136"/>
    </source>
</evidence>
<dbReference type="GO" id="GO:0016020">
    <property type="term" value="C:membrane"/>
    <property type="evidence" value="ECO:0007669"/>
    <property type="project" value="UniProtKB-SubCell"/>
</dbReference>
<name>A0AAD9R4G4_ACRCE</name>
<dbReference type="InterPro" id="IPR007593">
    <property type="entry name" value="CD225/Dispanin_fam"/>
</dbReference>
<gene>
    <name evidence="8" type="ORF">P5673_001608</name>
</gene>
<sequence>MFRGNAHLFLKCTRLVGPMPVDGEQRKRSADVRAWEVVSNSLHKGDIQLNKLDVPQVAPKTPSLASSCAEKDNKDEGQATSLPGSTGELNRVVWSPDDDTQYEVRVTILPAVKDEVRRKSHCPSIYHQNRTQLIPRPDNHLCLAITGMICCCCPIIGIVGFIFAMQVDKAYDDGNREGAVWRSKNAKYLSLIAVVFGMMAIVGASFYLIFYHLVPALS</sequence>
<dbReference type="PANTHER" id="PTHR14948:SF25">
    <property type="entry name" value="DUF4190 DOMAIN-CONTAINING PROTEIN"/>
    <property type="match status" value="1"/>
</dbReference>
<comment type="caution">
    <text evidence="8">The sequence shown here is derived from an EMBL/GenBank/DDBJ whole genome shotgun (WGS) entry which is preliminary data.</text>
</comment>
<evidence type="ECO:0000256" key="6">
    <source>
        <dbReference type="SAM" id="MobiDB-lite"/>
    </source>
</evidence>
<comment type="subcellular location">
    <subcellularLocation>
        <location evidence="1">Membrane</location>
    </subcellularLocation>
</comment>